<reference evidence="3" key="1">
    <citation type="submission" date="2025-08" db="UniProtKB">
        <authorList>
            <consortium name="RefSeq"/>
        </authorList>
    </citation>
    <scope>IDENTIFICATION</scope>
    <source>
        <tissue evidence="3">Gonads</tissue>
    </source>
</reference>
<keyword evidence="1" id="KW-0732">Signal</keyword>
<dbReference type="FunCoup" id="A0A6J2Y3P1">
    <property type="interactions" value="45"/>
</dbReference>
<organism evidence="2 3">
    <name type="scientific">Sitophilus oryzae</name>
    <name type="common">Rice weevil</name>
    <name type="synonym">Curculio oryzae</name>
    <dbReference type="NCBI Taxonomy" id="7048"/>
    <lineage>
        <taxon>Eukaryota</taxon>
        <taxon>Metazoa</taxon>
        <taxon>Ecdysozoa</taxon>
        <taxon>Arthropoda</taxon>
        <taxon>Hexapoda</taxon>
        <taxon>Insecta</taxon>
        <taxon>Pterygota</taxon>
        <taxon>Neoptera</taxon>
        <taxon>Endopterygota</taxon>
        <taxon>Coleoptera</taxon>
        <taxon>Polyphaga</taxon>
        <taxon>Cucujiformia</taxon>
        <taxon>Curculionidae</taxon>
        <taxon>Dryophthorinae</taxon>
        <taxon>Sitophilus</taxon>
    </lineage>
</organism>
<dbReference type="InParanoid" id="A0A6J2Y3P1"/>
<dbReference type="Proteomes" id="UP000504635">
    <property type="component" value="Unplaced"/>
</dbReference>
<feature type="signal peptide" evidence="1">
    <location>
        <begin position="1"/>
        <end position="21"/>
    </location>
</feature>
<dbReference type="RefSeq" id="XP_030758433.1">
    <property type="nucleotide sequence ID" value="XM_030902573.1"/>
</dbReference>
<evidence type="ECO:0000313" key="2">
    <source>
        <dbReference type="Proteomes" id="UP000504635"/>
    </source>
</evidence>
<evidence type="ECO:0000256" key="1">
    <source>
        <dbReference type="SAM" id="SignalP"/>
    </source>
</evidence>
<dbReference type="OrthoDB" id="6344725at2759"/>
<dbReference type="PANTHER" id="PTHR11257:SF12">
    <property type="entry name" value="EJACULATORY BULB-SPECIFIC PROTEIN 3-RELATED"/>
    <property type="match status" value="1"/>
</dbReference>
<dbReference type="InterPro" id="IPR036682">
    <property type="entry name" value="OS_D_A10/PebIII_sf"/>
</dbReference>
<dbReference type="AlphaFoldDB" id="A0A6J2Y3P1"/>
<dbReference type="PANTHER" id="PTHR11257">
    <property type="entry name" value="CHEMOSENSORY PROTEIN-RELATED"/>
    <property type="match status" value="1"/>
</dbReference>
<dbReference type="Gene3D" id="1.10.2080.10">
    <property type="entry name" value="Insect odorant-binding protein A10/Ejaculatory bulb-specific protein 3"/>
    <property type="match status" value="1"/>
</dbReference>
<dbReference type="KEGG" id="soy:115884088"/>
<accession>A0A6J2Y3P1</accession>
<keyword evidence="2" id="KW-1185">Reference proteome</keyword>
<gene>
    <name evidence="3" type="primary">LOC115884088</name>
</gene>
<protein>
    <submittedName>
        <fullName evidence="3">Ejaculatory bulb-specific protein 3-like</fullName>
    </submittedName>
</protein>
<dbReference type="GeneID" id="115884088"/>
<dbReference type="InterPro" id="IPR005055">
    <property type="entry name" value="A10/PebIII"/>
</dbReference>
<name>A0A6J2Y3P1_SITOR</name>
<sequence length="132" mass="14998">MKSMVVGCLVVLVAVIGLSAARPDDQYTTKYDNVDLDEILKSDRLLRNYINCLLDKGKCTPDGAELKKVLPDALDNECSKCSEKQRNGAIKVVHYVIDNKRDWWNEVAAKYDPDGTYLKKYEEQAKKENINL</sequence>
<feature type="chain" id="PRO_5026920665" evidence="1">
    <location>
        <begin position="22"/>
        <end position="132"/>
    </location>
</feature>
<dbReference type="SUPFAM" id="SSF100910">
    <property type="entry name" value="Chemosensory protein Csp2"/>
    <property type="match status" value="1"/>
</dbReference>
<proteinExistence type="predicted"/>
<dbReference type="Pfam" id="PF03392">
    <property type="entry name" value="OS-D"/>
    <property type="match status" value="1"/>
</dbReference>
<evidence type="ECO:0000313" key="3">
    <source>
        <dbReference type="RefSeq" id="XP_030758433.1"/>
    </source>
</evidence>